<evidence type="ECO:0000256" key="1">
    <source>
        <dbReference type="SAM" id="MobiDB-lite"/>
    </source>
</evidence>
<feature type="region of interest" description="Disordered" evidence="1">
    <location>
        <begin position="76"/>
        <end position="98"/>
    </location>
</feature>
<dbReference type="Proteomes" id="UP000026960">
    <property type="component" value="Chromosome 12"/>
</dbReference>
<dbReference type="AlphaFoldDB" id="A0A0D3HS84"/>
<sequence length="226" mass="25844">MSSWILPSCFFPRRSAAAIAAAVVPVATKEELLELERRLWDIAPAAAYELQKRRHWTPEQVAREAEKNRWITEKKRRIEKESKRQQRRRNSRDSAAATTTVLLDGAGVNLDKVLGEDFERKRFYEEIRLQAETRRRATPEEEPSTAAVVVTEEDDEESDDDDVPARGEEGYLERRREILGRYCLTPAHDPAGSRADIKIGEEDGGSWSPFLIARNLGRRITLRAAD</sequence>
<feature type="compositionally biased region" description="Acidic residues" evidence="1">
    <location>
        <begin position="151"/>
        <end position="162"/>
    </location>
</feature>
<organism evidence="2">
    <name type="scientific">Oryza barthii</name>
    <dbReference type="NCBI Taxonomy" id="65489"/>
    <lineage>
        <taxon>Eukaryota</taxon>
        <taxon>Viridiplantae</taxon>
        <taxon>Streptophyta</taxon>
        <taxon>Embryophyta</taxon>
        <taxon>Tracheophyta</taxon>
        <taxon>Spermatophyta</taxon>
        <taxon>Magnoliopsida</taxon>
        <taxon>Liliopsida</taxon>
        <taxon>Poales</taxon>
        <taxon>Poaceae</taxon>
        <taxon>BOP clade</taxon>
        <taxon>Oryzoideae</taxon>
        <taxon>Oryzeae</taxon>
        <taxon>Oryzinae</taxon>
        <taxon>Oryza</taxon>
    </lineage>
</organism>
<reference evidence="2" key="2">
    <citation type="submission" date="2015-03" db="UniProtKB">
        <authorList>
            <consortium name="EnsemblPlants"/>
        </authorList>
    </citation>
    <scope>IDENTIFICATION</scope>
</reference>
<dbReference type="Gramene" id="OBART12G05290.1">
    <property type="protein sequence ID" value="OBART12G05290.1"/>
    <property type="gene ID" value="OBART12G05290"/>
</dbReference>
<name>A0A0D3HS84_9ORYZ</name>
<proteinExistence type="predicted"/>
<dbReference type="EnsemblPlants" id="OBART12G05290.1">
    <property type="protein sequence ID" value="OBART12G05290.1"/>
    <property type="gene ID" value="OBART12G05290"/>
</dbReference>
<accession>A0A0D3HS84</accession>
<feature type="region of interest" description="Disordered" evidence="1">
    <location>
        <begin position="132"/>
        <end position="168"/>
    </location>
</feature>
<protein>
    <submittedName>
        <fullName evidence="2">Uncharacterized protein</fullName>
    </submittedName>
</protein>
<reference evidence="2" key="1">
    <citation type="journal article" date="2009" name="Rice">
        <title>De Novo Next Generation Sequencing of Plant Genomes.</title>
        <authorList>
            <person name="Rounsley S."/>
            <person name="Marri P.R."/>
            <person name="Yu Y."/>
            <person name="He R."/>
            <person name="Sisneros N."/>
            <person name="Goicoechea J.L."/>
            <person name="Lee S.J."/>
            <person name="Angelova A."/>
            <person name="Kudrna D."/>
            <person name="Luo M."/>
            <person name="Affourtit J."/>
            <person name="Desany B."/>
            <person name="Knight J."/>
            <person name="Niazi F."/>
            <person name="Egholm M."/>
            <person name="Wing R.A."/>
        </authorList>
    </citation>
    <scope>NUCLEOTIDE SEQUENCE [LARGE SCALE GENOMIC DNA]</scope>
    <source>
        <strain evidence="2">cv. IRGC 105608</strain>
    </source>
</reference>
<evidence type="ECO:0000313" key="2">
    <source>
        <dbReference type="EnsemblPlants" id="OBART12G05290.1"/>
    </source>
</evidence>
<keyword evidence="3" id="KW-1185">Reference proteome</keyword>
<evidence type="ECO:0000313" key="3">
    <source>
        <dbReference type="Proteomes" id="UP000026960"/>
    </source>
</evidence>
<dbReference type="PaxDb" id="65489-OBART12G05290.1"/>
<dbReference type="HOGENOM" id="CLU_106906_0_0_1"/>